<proteinExistence type="predicted"/>
<keyword evidence="4" id="KW-1185">Reference proteome</keyword>
<dbReference type="InterPro" id="IPR014044">
    <property type="entry name" value="CAP_dom"/>
</dbReference>
<organism evidence="3 4">
    <name type="scientific">Caenorhabditis japonica</name>
    <dbReference type="NCBI Taxonomy" id="281687"/>
    <lineage>
        <taxon>Eukaryota</taxon>
        <taxon>Metazoa</taxon>
        <taxon>Ecdysozoa</taxon>
        <taxon>Nematoda</taxon>
        <taxon>Chromadorea</taxon>
        <taxon>Rhabditida</taxon>
        <taxon>Rhabditina</taxon>
        <taxon>Rhabditomorpha</taxon>
        <taxon>Rhabditoidea</taxon>
        <taxon>Rhabditidae</taxon>
        <taxon>Peloderinae</taxon>
        <taxon>Caenorhabditis</taxon>
    </lineage>
</organism>
<dbReference type="SUPFAM" id="SSF55797">
    <property type="entry name" value="PR-1-like"/>
    <property type="match status" value="1"/>
</dbReference>
<evidence type="ECO:0000259" key="2">
    <source>
        <dbReference type="SMART" id="SM00198"/>
    </source>
</evidence>
<evidence type="ECO:0000256" key="1">
    <source>
        <dbReference type="SAM" id="MobiDB-lite"/>
    </source>
</evidence>
<dbReference type="Gene3D" id="3.40.33.10">
    <property type="entry name" value="CAP"/>
    <property type="match status" value="1"/>
</dbReference>
<dbReference type="CDD" id="cd05380">
    <property type="entry name" value="CAP_euk"/>
    <property type="match status" value="1"/>
</dbReference>
<evidence type="ECO:0000313" key="4">
    <source>
        <dbReference type="Proteomes" id="UP000005237"/>
    </source>
</evidence>
<dbReference type="PRINTS" id="PR00837">
    <property type="entry name" value="V5TPXLIKE"/>
</dbReference>
<dbReference type="PANTHER" id="PTHR10334">
    <property type="entry name" value="CYSTEINE-RICH SECRETORY PROTEIN-RELATED"/>
    <property type="match status" value="1"/>
</dbReference>
<accession>A0A8R1HKW5</accession>
<dbReference type="EnsemblMetazoa" id="CJA00663.1">
    <property type="protein sequence ID" value="CJA00663.1"/>
    <property type="gene ID" value="WBGene00119867"/>
</dbReference>
<name>A0A8R1HKW5_CAEJA</name>
<dbReference type="AlphaFoldDB" id="A0A8R1HKW5"/>
<evidence type="ECO:0000313" key="3">
    <source>
        <dbReference type="EnsemblMetazoa" id="CJA00663.1"/>
    </source>
</evidence>
<dbReference type="Pfam" id="PF00188">
    <property type="entry name" value="CAP"/>
    <property type="match status" value="1"/>
</dbReference>
<feature type="region of interest" description="Disordered" evidence="1">
    <location>
        <begin position="293"/>
        <end position="358"/>
    </location>
</feature>
<reference evidence="3" key="2">
    <citation type="submission" date="2022-06" db="UniProtKB">
        <authorList>
            <consortium name="EnsemblMetazoa"/>
        </authorList>
    </citation>
    <scope>IDENTIFICATION</scope>
    <source>
        <strain evidence="3">DF5081</strain>
    </source>
</reference>
<feature type="compositionally biased region" description="Acidic residues" evidence="1">
    <location>
        <begin position="335"/>
        <end position="358"/>
    </location>
</feature>
<dbReference type="Proteomes" id="UP000005237">
    <property type="component" value="Unassembled WGS sequence"/>
</dbReference>
<dbReference type="SMART" id="SM00198">
    <property type="entry name" value="SCP"/>
    <property type="match status" value="1"/>
</dbReference>
<feature type="domain" description="SCP" evidence="2">
    <location>
        <begin position="106"/>
        <end position="282"/>
    </location>
</feature>
<feature type="compositionally biased region" description="Basic and acidic residues" evidence="1">
    <location>
        <begin position="21"/>
        <end position="40"/>
    </location>
</feature>
<reference evidence="4" key="1">
    <citation type="submission" date="2010-08" db="EMBL/GenBank/DDBJ databases">
        <authorList>
            <consortium name="Caenorhabditis japonica Sequencing Consortium"/>
            <person name="Wilson R.K."/>
        </authorList>
    </citation>
    <scope>NUCLEOTIDE SEQUENCE [LARGE SCALE GENOMIC DNA]</scope>
    <source>
        <strain evidence="4">DF5081</strain>
    </source>
</reference>
<dbReference type="InterPro" id="IPR001283">
    <property type="entry name" value="CRISP-related"/>
</dbReference>
<dbReference type="InterPro" id="IPR035940">
    <property type="entry name" value="CAP_sf"/>
</dbReference>
<protein>
    <submittedName>
        <fullName evidence="3">SCP domain-containing protein</fullName>
    </submittedName>
</protein>
<sequence length="358" mass="39798">MQIAETANDDERRRTVGGGGCDREEVEKVHGDGRVDKESKTGTSSDGDQQEHSSSEWKANIKGIIISMSVIFFSYTILKMNIPEPSKFAVITKVLPVHCGLKLSSHLQNLILDKHNEIRSKVALGQYAVEDDTLPMASNMEKLTWDCQLELEAQNRAAECDLDEKKGERGQKMDSPLDLDTVRGENSFYFRTAEQELELDKSGGVLKGIEQMGDEIAMAAIKTATIGRYDKRIGHATQIIWATTRRVGCAVQECSARKDGSLDGQKFNVAVCKYFPTGNVFKSESVTPIYSPGEPGTACRPGTLGDPTSGLCVETEWKKKRKPKKQKKEKKQAEAEAEEKEEDGKEEEQEEEDVNTKK</sequence>
<feature type="compositionally biased region" description="Basic residues" evidence="1">
    <location>
        <begin position="318"/>
        <end position="330"/>
    </location>
</feature>
<feature type="region of interest" description="Disordered" evidence="1">
    <location>
        <begin position="1"/>
        <end position="55"/>
    </location>
</feature>